<dbReference type="PANTHER" id="PTHR33711">
    <property type="entry name" value="DIOXYGENASE, PUTATIVE (AFU_ORTHOLOGUE AFUA_2G02910)-RELATED"/>
    <property type="match status" value="1"/>
</dbReference>
<dbReference type="Proteomes" id="UP001059985">
    <property type="component" value="Chromosome"/>
</dbReference>
<protein>
    <submittedName>
        <fullName evidence="3">Protocatechuate 3,4-dioxygenase</fullName>
    </submittedName>
</protein>
<feature type="chain" id="PRO_5047469316" evidence="1">
    <location>
        <begin position="22"/>
        <end position="217"/>
    </location>
</feature>
<reference evidence="3 4" key="1">
    <citation type="journal article" date="2022" name="Microorganisms">
        <title>Assembly and Comparison of Ca. Neoehrlichia mikurensis Genomes.</title>
        <authorList>
            <person name="Azagi T."/>
            <person name="Dirks R.P."/>
            <person name="Yebra-Pimentel E.S."/>
            <person name="Schaap P.J."/>
            <person name="Koehorst J.J."/>
            <person name="Esser H.J."/>
            <person name="Sprong H."/>
        </authorList>
    </citation>
    <scope>NUCLEOTIDE SEQUENCE [LARGE SCALE GENOMIC DNA]</scope>
    <source>
        <strain evidence="3">18-2804</strain>
    </source>
</reference>
<evidence type="ECO:0000259" key="2">
    <source>
        <dbReference type="Pfam" id="PF00775"/>
    </source>
</evidence>
<dbReference type="EMBL" id="CP089285">
    <property type="protein sequence ID" value="UTO56516.1"/>
    <property type="molecule type" value="Genomic_DNA"/>
</dbReference>
<evidence type="ECO:0000256" key="1">
    <source>
        <dbReference type="SAM" id="SignalP"/>
    </source>
</evidence>
<evidence type="ECO:0000313" key="4">
    <source>
        <dbReference type="Proteomes" id="UP001059985"/>
    </source>
</evidence>
<name>A0ABY5EXK2_9RICK</name>
<accession>A0ABY5EXK2</accession>
<feature type="signal peptide" evidence="1">
    <location>
        <begin position="1"/>
        <end position="21"/>
    </location>
</feature>
<dbReference type="InterPro" id="IPR050770">
    <property type="entry name" value="Intradiol_RC_Dioxygenase"/>
</dbReference>
<gene>
    <name evidence="3" type="ORF">LUA81_00680</name>
</gene>
<sequence length="217" mass="24734">MKYMFKILVIIFAFLASEAYAVDPVIVNCVETPEIYNVQNKPRHFYVSNNLRRKTGSPITAKGELIYIIGKVTDRNCVPIANMNVSIWQANTYGIYQSSVGNDKVSPNNNKYDEHFSGSGITTTDNLGNYSFITVMPGKYSDRLPHISFMLQHPDFLVFYTEMFFEGYNNTADPVLSHMVSPNSRKLLVSQYTVNDMGIKVYRFNITLGEKSIYKTK</sequence>
<dbReference type="InterPro" id="IPR039387">
    <property type="entry name" value="3_4-PCD"/>
</dbReference>
<dbReference type="RefSeq" id="WP_218213749.1">
    <property type="nucleotide sequence ID" value="NZ_CP054597.1"/>
</dbReference>
<dbReference type="CDD" id="cd03459">
    <property type="entry name" value="3_4-PCD"/>
    <property type="match status" value="1"/>
</dbReference>
<dbReference type="Pfam" id="PF00775">
    <property type="entry name" value="Dioxygenase_C"/>
    <property type="match status" value="1"/>
</dbReference>
<evidence type="ECO:0000313" key="3">
    <source>
        <dbReference type="EMBL" id="UTO56516.1"/>
    </source>
</evidence>
<keyword evidence="4" id="KW-1185">Reference proteome</keyword>
<keyword evidence="1" id="KW-0732">Signal</keyword>
<feature type="domain" description="Intradiol ring-cleavage dioxygenases" evidence="2">
    <location>
        <begin position="60"/>
        <end position="208"/>
    </location>
</feature>
<dbReference type="InterPro" id="IPR000627">
    <property type="entry name" value="Intradiol_dOase_C"/>
</dbReference>
<dbReference type="PANTHER" id="PTHR33711:SF10">
    <property type="entry name" value="INTRADIOL RING-CLEAVAGE DIOXYGENASES DOMAIN-CONTAINING PROTEIN"/>
    <property type="match status" value="1"/>
</dbReference>
<organism evidence="3 4">
    <name type="scientific">Neoehrlichia mikurensis</name>
    <dbReference type="NCBI Taxonomy" id="89586"/>
    <lineage>
        <taxon>Bacteria</taxon>
        <taxon>Pseudomonadati</taxon>
        <taxon>Pseudomonadota</taxon>
        <taxon>Alphaproteobacteria</taxon>
        <taxon>Rickettsiales</taxon>
        <taxon>Anaplasmataceae</taxon>
        <taxon>Candidatus Neoehrlichia</taxon>
    </lineage>
</organism>
<proteinExistence type="predicted"/>